<dbReference type="InterPro" id="IPR058163">
    <property type="entry name" value="LysR-type_TF_proteobact-type"/>
</dbReference>
<dbReference type="PANTHER" id="PTHR30537:SF1">
    <property type="entry name" value="HTH-TYPE TRANSCRIPTIONAL REGULATOR PGRR"/>
    <property type="match status" value="1"/>
</dbReference>
<dbReference type="FunFam" id="1.10.10.10:FF:000001">
    <property type="entry name" value="LysR family transcriptional regulator"/>
    <property type="match status" value="1"/>
</dbReference>
<dbReference type="Pfam" id="PF00126">
    <property type="entry name" value="HTH_1"/>
    <property type="match status" value="1"/>
</dbReference>
<dbReference type="RefSeq" id="WP_119497198.1">
    <property type="nucleotide sequence ID" value="NZ_NRJH01000043.1"/>
</dbReference>
<dbReference type="InterPro" id="IPR036390">
    <property type="entry name" value="WH_DNA-bd_sf"/>
</dbReference>
<dbReference type="Proteomes" id="UP000266258">
    <property type="component" value="Unassembled WGS sequence"/>
</dbReference>
<evidence type="ECO:0000256" key="4">
    <source>
        <dbReference type="ARBA" id="ARBA00023163"/>
    </source>
</evidence>
<feature type="domain" description="HTH lysR-type" evidence="5">
    <location>
        <begin position="7"/>
        <end position="62"/>
    </location>
</feature>
<dbReference type="Gene3D" id="1.10.10.10">
    <property type="entry name" value="Winged helix-like DNA-binding domain superfamily/Winged helix DNA-binding domain"/>
    <property type="match status" value="1"/>
</dbReference>
<proteinExistence type="inferred from homology"/>
<accession>A0A3A1Y4D5</accession>
<dbReference type="Pfam" id="PF03466">
    <property type="entry name" value="LysR_substrate"/>
    <property type="match status" value="1"/>
</dbReference>
<dbReference type="GO" id="GO:0006351">
    <property type="term" value="P:DNA-templated transcription"/>
    <property type="evidence" value="ECO:0007669"/>
    <property type="project" value="TreeGrafter"/>
</dbReference>
<dbReference type="GO" id="GO:0043565">
    <property type="term" value="F:sequence-specific DNA binding"/>
    <property type="evidence" value="ECO:0007669"/>
    <property type="project" value="TreeGrafter"/>
</dbReference>
<keyword evidence="2" id="KW-0805">Transcription regulation</keyword>
<dbReference type="EMBL" id="NRJH01000043">
    <property type="protein sequence ID" value="RIY32260.1"/>
    <property type="molecule type" value="Genomic_DNA"/>
</dbReference>
<dbReference type="InterPro" id="IPR036388">
    <property type="entry name" value="WH-like_DNA-bd_sf"/>
</dbReference>
<keyword evidence="7" id="KW-1185">Reference proteome</keyword>
<dbReference type="SUPFAM" id="SSF46785">
    <property type="entry name" value="Winged helix' DNA-binding domain"/>
    <property type="match status" value="1"/>
</dbReference>
<dbReference type="InterPro" id="IPR005119">
    <property type="entry name" value="LysR_subst-bd"/>
</dbReference>
<keyword evidence="3" id="KW-0238">DNA-binding</keyword>
<dbReference type="SUPFAM" id="SSF53850">
    <property type="entry name" value="Periplasmic binding protein-like II"/>
    <property type="match status" value="1"/>
</dbReference>
<comment type="caution">
    <text evidence="6">The sequence shown here is derived from an EMBL/GenBank/DDBJ whole genome shotgun (WGS) entry which is preliminary data.</text>
</comment>
<evidence type="ECO:0000313" key="7">
    <source>
        <dbReference type="Proteomes" id="UP000266258"/>
    </source>
</evidence>
<evidence type="ECO:0000256" key="1">
    <source>
        <dbReference type="ARBA" id="ARBA00009437"/>
    </source>
</evidence>
<dbReference type="OrthoDB" id="9813056at2"/>
<dbReference type="AlphaFoldDB" id="A0A3A1Y4D5"/>
<sequence length="299" mass="33893">MLPRKYLNVLYQFMCVADYGSFTKAANQLGVTQASISKQIRELEKFLGYDVLNRTTRKVFLTQRGKMLYEGVKASYTILEEGLSALNDMGREPKGTVRINASRHMIDYVLTPKLAKLAKLYPLVNVEFFEANGFVDLLTDGFDAGVRLESQIPNNFISLPINNGLKMVVVGSPALFARDGFPKSPDDLEAYPCLAYRFQTNKLWDWEFIDPQDNRRRITHAPKNSWTYGDPISLVNAARLGVGLAYVPLDLVEEDLHEGRLVQVLPEYGITLPKTCIYYSDRRVSQALRVILDALKLKE</sequence>
<evidence type="ECO:0000256" key="2">
    <source>
        <dbReference type="ARBA" id="ARBA00023015"/>
    </source>
</evidence>
<keyword evidence="4" id="KW-0804">Transcription</keyword>
<dbReference type="InterPro" id="IPR000847">
    <property type="entry name" value="LysR_HTH_N"/>
</dbReference>
<evidence type="ECO:0000256" key="3">
    <source>
        <dbReference type="ARBA" id="ARBA00023125"/>
    </source>
</evidence>
<evidence type="ECO:0000313" key="6">
    <source>
        <dbReference type="EMBL" id="RIY32260.1"/>
    </source>
</evidence>
<dbReference type="PANTHER" id="PTHR30537">
    <property type="entry name" value="HTH-TYPE TRANSCRIPTIONAL REGULATOR"/>
    <property type="match status" value="1"/>
</dbReference>
<reference evidence="6 7" key="1">
    <citation type="submission" date="2017-08" db="EMBL/GenBank/DDBJ databases">
        <title>Reclassification of Bisgaard taxon 37 and 44.</title>
        <authorList>
            <person name="Christensen H."/>
        </authorList>
    </citation>
    <scope>NUCLEOTIDE SEQUENCE [LARGE SCALE GENOMIC DNA]</scope>
    <source>
        <strain evidence="6 7">B96_4</strain>
    </source>
</reference>
<dbReference type="PRINTS" id="PR00039">
    <property type="entry name" value="HTHLYSR"/>
</dbReference>
<organism evidence="6 7">
    <name type="scientific">Psittacicella melopsittaci</name>
    <dbReference type="NCBI Taxonomy" id="2028576"/>
    <lineage>
        <taxon>Bacteria</taxon>
        <taxon>Pseudomonadati</taxon>
        <taxon>Pseudomonadota</taxon>
        <taxon>Gammaproteobacteria</taxon>
        <taxon>Pasteurellales</taxon>
        <taxon>Psittacicellaceae</taxon>
        <taxon>Psittacicella</taxon>
    </lineage>
</organism>
<gene>
    <name evidence="6" type="ORF">CJP74_05065</name>
</gene>
<protein>
    <recommendedName>
        <fullName evidence="5">HTH lysR-type domain-containing protein</fullName>
    </recommendedName>
</protein>
<evidence type="ECO:0000259" key="5">
    <source>
        <dbReference type="PROSITE" id="PS50931"/>
    </source>
</evidence>
<comment type="similarity">
    <text evidence="1">Belongs to the LysR transcriptional regulatory family.</text>
</comment>
<dbReference type="PROSITE" id="PS50931">
    <property type="entry name" value="HTH_LYSR"/>
    <property type="match status" value="1"/>
</dbReference>
<dbReference type="Gene3D" id="3.40.190.290">
    <property type="match status" value="1"/>
</dbReference>
<dbReference type="GO" id="GO:0003700">
    <property type="term" value="F:DNA-binding transcription factor activity"/>
    <property type="evidence" value="ECO:0007669"/>
    <property type="project" value="InterPro"/>
</dbReference>
<name>A0A3A1Y4D5_9GAMM</name>